<dbReference type="STRING" id="930090.W6Z8E6"/>
<evidence type="ECO:0000313" key="2">
    <source>
        <dbReference type="EMBL" id="EUC39966.1"/>
    </source>
</evidence>
<organism evidence="2 3">
    <name type="scientific">Bipolaris oryzae ATCC 44560</name>
    <dbReference type="NCBI Taxonomy" id="930090"/>
    <lineage>
        <taxon>Eukaryota</taxon>
        <taxon>Fungi</taxon>
        <taxon>Dikarya</taxon>
        <taxon>Ascomycota</taxon>
        <taxon>Pezizomycotina</taxon>
        <taxon>Dothideomycetes</taxon>
        <taxon>Pleosporomycetidae</taxon>
        <taxon>Pleosporales</taxon>
        <taxon>Pleosporineae</taxon>
        <taxon>Pleosporaceae</taxon>
        <taxon>Bipolaris</taxon>
    </lineage>
</organism>
<dbReference type="GeneID" id="19119533"/>
<dbReference type="Proteomes" id="UP000054032">
    <property type="component" value="Unassembled WGS sequence"/>
</dbReference>
<sequence>YKTLEIFNILATIFLWTLLAGFVVFPGTFTSLQNTSSLNSSVLGRVVQRTIQNIPLLTVAALFFILGTAGIGWL</sequence>
<dbReference type="KEGG" id="bor:COCMIDRAFT_110018"/>
<evidence type="ECO:0000256" key="1">
    <source>
        <dbReference type="SAM" id="Phobius"/>
    </source>
</evidence>
<dbReference type="OrthoDB" id="3254104at2759"/>
<keyword evidence="1" id="KW-0812">Transmembrane</keyword>
<feature type="transmembrane region" description="Helical" evidence="1">
    <location>
        <begin position="6"/>
        <end position="32"/>
    </location>
</feature>
<gene>
    <name evidence="2" type="ORF">COCMIDRAFT_110018</name>
</gene>
<evidence type="ECO:0000313" key="3">
    <source>
        <dbReference type="Proteomes" id="UP000054032"/>
    </source>
</evidence>
<feature type="non-terminal residue" evidence="2">
    <location>
        <position position="1"/>
    </location>
</feature>
<keyword evidence="1" id="KW-0472">Membrane</keyword>
<dbReference type="HOGENOM" id="CLU_2694398_0_0_1"/>
<keyword evidence="1" id="KW-1133">Transmembrane helix</keyword>
<feature type="transmembrane region" description="Helical" evidence="1">
    <location>
        <begin position="53"/>
        <end position="73"/>
    </location>
</feature>
<reference evidence="2 3" key="1">
    <citation type="journal article" date="2013" name="PLoS Genet.">
        <title>Comparative genome structure, secondary metabolite, and effector coding capacity across Cochliobolus pathogens.</title>
        <authorList>
            <person name="Condon B.J."/>
            <person name="Leng Y."/>
            <person name="Wu D."/>
            <person name="Bushley K.E."/>
            <person name="Ohm R.A."/>
            <person name="Otillar R."/>
            <person name="Martin J."/>
            <person name="Schackwitz W."/>
            <person name="Grimwood J."/>
            <person name="MohdZainudin N."/>
            <person name="Xue C."/>
            <person name="Wang R."/>
            <person name="Manning V.A."/>
            <person name="Dhillon B."/>
            <person name="Tu Z.J."/>
            <person name="Steffenson B.J."/>
            <person name="Salamov A."/>
            <person name="Sun H."/>
            <person name="Lowry S."/>
            <person name="LaButti K."/>
            <person name="Han J."/>
            <person name="Copeland A."/>
            <person name="Lindquist E."/>
            <person name="Barry K."/>
            <person name="Schmutz J."/>
            <person name="Baker S.E."/>
            <person name="Ciuffetti L.M."/>
            <person name="Grigoriev I.V."/>
            <person name="Zhong S."/>
            <person name="Turgeon B.G."/>
        </authorList>
    </citation>
    <scope>NUCLEOTIDE SEQUENCE [LARGE SCALE GENOMIC DNA]</scope>
    <source>
        <strain evidence="2 3">ATCC 44560</strain>
    </source>
</reference>
<dbReference type="RefSeq" id="XP_007693512.1">
    <property type="nucleotide sequence ID" value="XM_007695322.1"/>
</dbReference>
<accession>W6Z8E6</accession>
<keyword evidence="3" id="KW-1185">Reference proteome</keyword>
<proteinExistence type="predicted"/>
<dbReference type="EMBL" id="KI964215">
    <property type="protein sequence ID" value="EUC39966.1"/>
    <property type="molecule type" value="Genomic_DNA"/>
</dbReference>
<name>W6Z8E6_COCMI</name>
<dbReference type="AlphaFoldDB" id="W6Z8E6"/>
<protein>
    <submittedName>
        <fullName evidence="2">Uncharacterized protein</fullName>
    </submittedName>
</protein>